<sequence>MRIKSIAILLLFAGLIGLAFYTAIDKKEEPRTEVKEEENTGLKQGSTAPTFSLVTLDGKQVDLKDYRGKKVIVNFWATWCPPCREEMPEMEKFYRDYKNKDVEILAVNLEYSETNTEKVSKFVKEYELSFPIPLDEKNTIGKQFRAVSIPTSYFIDEEGMISNSHIGPMDYDFMKDEINKMNR</sequence>
<evidence type="ECO:0000256" key="2">
    <source>
        <dbReference type="ARBA" id="ARBA00022748"/>
    </source>
</evidence>
<proteinExistence type="predicted"/>
<dbReference type="EMBL" id="JACSQM010000002">
    <property type="protein sequence ID" value="MBD7963847.1"/>
    <property type="molecule type" value="Genomic_DNA"/>
</dbReference>
<name>A0ABR8SK35_9BACL</name>
<dbReference type="CDD" id="cd02966">
    <property type="entry name" value="TlpA_like_family"/>
    <property type="match status" value="1"/>
</dbReference>
<dbReference type="PROSITE" id="PS00194">
    <property type="entry name" value="THIOREDOXIN_1"/>
    <property type="match status" value="1"/>
</dbReference>
<dbReference type="InterPro" id="IPR013740">
    <property type="entry name" value="Redoxin"/>
</dbReference>
<dbReference type="InterPro" id="IPR036249">
    <property type="entry name" value="Thioredoxin-like_sf"/>
</dbReference>
<keyword evidence="2" id="KW-0201">Cytochrome c-type biogenesis</keyword>
<keyword evidence="5" id="KW-1185">Reference proteome</keyword>
<evidence type="ECO:0000259" key="3">
    <source>
        <dbReference type="PROSITE" id="PS51352"/>
    </source>
</evidence>
<evidence type="ECO:0000313" key="4">
    <source>
        <dbReference type="EMBL" id="MBD7963847.1"/>
    </source>
</evidence>
<dbReference type="InterPro" id="IPR013766">
    <property type="entry name" value="Thioredoxin_domain"/>
</dbReference>
<evidence type="ECO:0000313" key="5">
    <source>
        <dbReference type="Proteomes" id="UP000603641"/>
    </source>
</evidence>
<protein>
    <submittedName>
        <fullName evidence="4">TlpA family protein disulfide reductase</fullName>
    </submittedName>
</protein>
<dbReference type="PANTHER" id="PTHR42852:SF1">
    <property type="entry name" value="THIOREDOXIN-LIKE PROTEIN YNEN"/>
    <property type="match status" value="1"/>
</dbReference>
<dbReference type="InterPro" id="IPR017937">
    <property type="entry name" value="Thioredoxin_CS"/>
</dbReference>
<organism evidence="4 5">
    <name type="scientific">Fictibacillus norfolkensis</name>
    <dbReference type="NCBI Taxonomy" id="2762233"/>
    <lineage>
        <taxon>Bacteria</taxon>
        <taxon>Bacillati</taxon>
        <taxon>Bacillota</taxon>
        <taxon>Bacilli</taxon>
        <taxon>Bacillales</taxon>
        <taxon>Fictibacillaceae</taxon>
        <taxon>Fictibacillus</taxon>
    </lineage>
</organism>
<evidence type="ECO:0000256" key="1">
    <source>
        <dbReference type="ARBA" id="ARBA00004196"/>
    </source>
</evidence>
<dbReference type="PROSITE" id="PS51352">
    <property type="entry name" value="THIOREDOXIN_2"/>
    <property type="match status" value="1"/>
</dbReference>
<dbReference type="InterPro" id="IPR050553">
    <property type="entry name" value="Thioredoxin_ResA/DsbE_sf"/>
</dbReference>
<comment type="caution">
    <text evidence="4">The sequence shown here is derived from an EMBL/GenBank/DDBJ whole genome shotgun (WGS) entry which is preliminary data.</text>
</comment>
<comment type="subcellular location">
    <subcellularLocation>
        <location evidence="1">Cell envelope</location>
    </subcellularLocation>
</comment>
<accession>A0ABR8SK35</accession>
<dbReference type="SUPFAM" id="SSF52833">
    <property type="entry name" value="Thioredoxin-like"/>
    <property type="match status" value="1"/>
</dbReference>
<feature type="domain" description="Thioredoxin" evidence="3">
    <location>
        <begin position="42"/>
        <end position="183"/>
    </location>
</feature>
<dbReference type="Proteomes" id="UP000603641">
    <property type="component" value="Unassembled WGS sequence"/>
</dbReference>
<dbReference type="Pfam" id="PF08534">
    <property type="entry name" value="Redoxin"/>
    <property type="match status" value="1"/>
</dbReference>
<dbReference type="RefSeq" id="WP_191753192.1">
    <property type="nucleotide sequence ID" value="NZ_JACSQM010000002.1"/>
</dbReference>
<dbReference type="Gene3D" id="3.40.30.10">
    <property type="entry name" value="Glutaredoxin"/>
    <property type="match status" value="1"/>
</dbReference>
<reference evidence="4 5" key="1">
    <citation type="submission" date="2020-08" db="EMBL/GenBank/DDBJ databases">
        <title>A Genomic Blueprint of the Chicken Gut Microbiome.</title>
        <authorList>
            <person name="Gilroy R."/>
            <person name="Ravi A."/>
            <person name="Getino M."/>
            <person name="Pursley I."/>
            <person name="Horton D.L."/>
            <person name="Alikhan N.-F."/>
            <person name="Baker D."/>
            <person name="Gharbi K."/>
            <person name="Hall N."/>
            <person name="Watson M."/>
            <person name="Adriaenssens E.M."/>
            <person name="Foster-Nyarko E."/>
            <person name="Jarju S."/>
            <person name="Secka A."/>
            <person name="Antonio M."/>
            <person name="Oren A."/>
            <person name="Chaudhuri R."/>
            <person name="La Ragione R.M."/>
            <person name="Hildebrand F."/>
            <person name="Pallen M.J."/>
        </authorList>
    </citation>
    <scope>NUCLEOTIDE SEQUENCE [LARGE SCALE GENOMIC DNA]</scope>
    <source>
        <strain evidence="4 5">Sa2CUA10</strain>
    </source>
</reference>
<gene>
    <name evidence="4" type="ORF">H9648_07225</name>
</gene>
<dbReference type="PANTHER" id="PTHR42852">
    <property type="entry name" value="THIOL:DISULFIDE INTERCHANGE PROTEIN DSBE"/>
    <property type="match status" value="1"/>
</dbReference>